<gene>
    <name evidence="2" type="ORF">T10_10942</name>
</gene>
<evidence type="ECO:0000313" key="2">
    <source>
        <dbReference type="EMBL" id="KRZ70427.1"/>
    </source>
</evidence>
<evidence type="ECO:0000256" key="1">
    <source>
        <dbReference type="SAM" id="MobiDB-lite"/>
    </source>
</evidence>
<accession>A0A0V1MEX0</accession>
<reference evidence="2 3" key="1">
    <citation type="submission" date="2015-01" db="EMBL/GenBank/DDBJ databases">
        <title>Evolution of Trichinella species and genotypes.</title>
        <authorList>
            <person name="Korhonen P.K."/>
            <person name="Edoardo P."/>
            <person name="Giuseppe L.R."/>
            <person name="Gasser R.B."/>
        </authorList>
    </citation>
    <scope>NUCLEOTIDE SEQUENCE [LARGE SCALE GENOMIC DNA]</scope>
    <source>
        <strain evidence="2">ISS1980</strain>
    </source>
</reference>
<dbReference type="Proteomes" id="UP000054843">
    <property type="component" value="Unassembled WGS sequence"/>
</dbReference>
<name>A0A0V1MEX0_9BILA</name>
<proteinExistence type="predicted"/>
<organism evidence="2 3">
    <name type="scientific">Trichinella papuae</name>
    <dbReference type="NCBI Taxonomy" id="268474"/>
    <lineage>
        <taxon>Eukaryota</taxon>
        <taxon>Metazoa</taxon>
        <taxon>Ecdysozoa</taxon>
        <taxon>Nematoda</taxon>
        <taxon>Enoplea</taxon>
        <taxon>Dorylaimia</taxon>
        <taxon>Trichinellida</taxon>
        <taxon>Trichinellidae</taxon>
        <taxon>Trichinella</taxon>
    </lineage>
</organism>
<keyword evidence="3" id="KW-1185">Reference proteome</keyword>
<evidence type="ECO:0000313" key="3">
    <source>
        <dbReference type="Proteomes" id="UP000054843"/>
    </source>
</evidence>
<protein>
    <submittedName>
        <fullName evidence="2">Uncharacterized protein</fullName>
    </submittedName>
</protein>
<sequence length="151" mass="16964">MPTSRRLGDKGICDKIRATRAGPLERAEQSSPIKGATGGQAVYRATRWQDILRTDRPLVVSSEQSGVVNSVCACALKRMTRRREEPRGVIRKLLENDTVQGRRDGVGTVELAWQGSALHTPTPRDYGKQWNYAPVCLPYMWQLLRNMIITV</sequence>
<feature type="region of interest" description="Disordered" evidence="1">
    <location>
        <begin position="18"/>
        <end position="38"/>
    </location>
</feature>
<dbReference type="AlphaFoldDB" id="A0A0V1MEX0"/>
<comment type="caution">
    <text evidence="2">The sequence shown here is derived from an EMBL/GenBank/DDBJ whole genome shotgun (WGS) entry which is preliminary data.</text>
</comment>
<feature type="compositionally biased region" description="Basic and acidic residues" evidence="1">
    <location>
        <begin position="18"/>
        <end position="28"/>
    </location>
</feature>
<dbReference type="EMBL" id="JYDO01000114">
    <property type="protein sequence ID" value="KRZ70427.1"/>
    <property type="molecule type" value="Genomic_DNA"/>
</dbReference>